<proteinExistence type="predicted"/>
<evidence type="ECO:0000313" key="1">
    <source>
        <dbReference type="EMBL" id="OOS19595.1"/>
    </source>
</evidence>
<dbReference type="AlphaFoldDB" id="A0A1T0CB77"/>
<gene>
    <name evidence="1" type="ORF">B0682_08645</name>
</gene>
<dbReference type="EMBL" id="MUYT01000015">
    <property type="protein sequence ID" value="OOS19595.1"/>
    <property type="molecule type" value="Genomic_DNA"/>
</dbReference>
<reference evidence="1 2" key="1">
    <citation type="submission" date="2017-02" db="EMBL/GenBank/DDBJ databases">
        <title>Draft genome sequence of Moraxella lincolnii CCUG 9405T type strain.</title>
        <authorList>
            <person name="Salva-Serra F."/>
            <person name="Engstrom-Jakobsson H."/>
            <person name="Thorell K."/>
            <person name="Jaen-Luchoro D."/>
            <person name="Gonzales-Siles L."/>
            <person name="Karlsson R."/>
            <person name="Yazdan S."/>
            <person name="Boulund F."/>
            <person name="Johnning A."/>
            <person name="Engstrand L."/>
            <person name="Kristiansson E."/>
            <person name="Moore E."/>
        </authorList>
    </citation>
    <scope>NUCLEOTIDE SEQUENCE [LARGE SCALE GENOMIC DNA]</scope>
    <source>
        <strain evidence="1 2">CCUG 9405</strain>
    </source>
</reference>
<comment type="caution">
    <text evidence="1">The sequence shown here is derived from an EMBL/GenBank/DDBJ whole genome shotgun (WGS) entry which is preliminary data.</text>
</comment>
<name>A0A1T0CB77_9GAMM</name>
<sequence length="64" mass="7050">MNQTVSQTLVVIWLIVLWLCSLVASKVAIVSALATFCITADAAIWAKIVWIKTDCVDKKSVWIA</sequence>
<accession>A0A1T0CB77</accession>
<keyword evidence="2" id="KW-1185">Reference proteome</keyword>
<dbReference type="STRING" id="90241.B0682_08645"/>
<dbReference type="Proteomes" id="UP000191094">
    <property type="component" value="Unassembled WGS sequence"/>
</dbReference>
<evidence type="ECO:0000313" key="2">
    <source>
        <dbReference type="Proteomes" id="UP000191094"/>
    </source>
</evidence>
<organism evidence="1 2">
    <name type="scientific">Lwoffella lincolnii</name>
    <dbReference type="NCBI Taxonomy" id="90241"/>
    <lineage>
        <taxon>Bacteria</taxon>
        <taxon>Pseudomonadati</taxon>
        <taxon>Pseudomonadota</taxon>
        <taxon>Gammaproteobacteria</taxon>
        <taxon>Moraxellales</taxon>
        <taxon>Moraxellaceae</taxon>
        <taxon>Lwoffella</taxon>
    </lineage>
</organism>
<protein>
    <submittedName>
        <fullName evidence="1">Uncharacterized protein</fullName>
    </submittedName>
</protein>